<evidence type="ECO:0000256" key="4">
    <source>
        <dbReference type="RuleBase" id="RU003684"/>
    </source>
</evidence>
<accession>A0ABY0CVB0</accession>
<organism evidence="5 6">
    <name type="scientific">Lujinxingia sediminis</name>
    <dbReference type="NCBI Taxonomy" id="2480984"/>
    <lineage>
        <taxon>Bacteria</taxon>
        <taxon>Deltaproteobacteria</taxon>
        <taxon>Bradymonadales</taxon>
        <taxon>Lujinxingiaceae</taxon>
        <taxon>Lujinxingia</taxon>
    </lineage>
</organism>
<dbReference type="SUPFAM" id="SSF52768">
    <property type="entry name" value="Arginase/deacetylase"/>
    <property type="match status" value="1"/>
</dbReference>
<dbReference type="GO" id="GO:0008783">
    <property type="term" value="F:agmatinase activity"/>
    <property type="evidence" value="ECO:0007669"/>
    <property type="project" value="UniProtKB-EC"/>
</dbReference>
<evidence type="ECO:0000256" key="1">
    <source>
        <dbReference type="ARBA" id="ARBA00009227"/>
    </source>
</evidence>
<dbReference type="InterPro" id="IPR005925">
    <property type="entry name" value="Agmatinase-rel"/>
</dbReference>
<dbReference type="InterPro" id="IPR023696">
    <property type="entry name" value="Ureohydrolase_dom_sf"/>
</dbReference>
<dbReference type="InterPro" id="IPR020855">
    <property type="entry name" value="Ureohydrolase_Mn_BS"/>
</dbReference>
<dbReference type="PROSITE" id="PS51409">
    <property type="entry name" value="ARGINASE_2"/>
    <property type="match status" value="1"/>
</dbReference>
<dbReference type="PRINTS" id="PR00116">
    <property type="entry name" value="ARGINASE"/>
</dbReference>
<dbReference type="PANTHER" id="PTHR11358:SF26">
    <property type="entry name" value="GUANIDINO ACID HYDROLASE, MITOCHONDRIAL"/>
    <property type="match status" value="1"/>
</dbReference>
<dbReference type="Proteomes" id="UP000282926">
    <property type="component" value="Unassembled WGS sequence"/>
</dbReference>
<dbReference type="Pfam" id="PF00491">
    <property type="entry name" value="Arginase"/>
    <property type="match status" value="1"/>
</dbReference>
<dbReference type="PIRSF" id="PIRSF036979">
    <property type="entry name" value="Arginase"/>
    <property type="match status" value="1"/>
</dbReference>
<comment type="similarity">
    <text evidence="1">Belongs to the arginase family. Agmatinase subfamily.</text>
</comment>
<dbReference type="CDD" id="cd11593">
    <property type="entry name" value="Agmatinase-like_2"/>
    <property type="match status" value="1"/>
</dbReference>
<evidence type="ECO:0000313" key="5">
    <source>
        <dbReference type="EMBL" id="RVU45841.1"/>
    </source>
</evidence>
<dbReference type="InterPro" id="IPR006035">
    <property type="entry name" value="Ureohydrolase"/>
</dbReference>
<name>A0ABY0CVB0_9DELT</name>
<gene>
    <name evidence="5" type="primary">speB</name>
    <name evidence="5" type="ORF">EA187_08770</name>
</gene>
<dbReference type="Gene3D" id="3.40.800.10">
    <property type="entry name" value="Ureohydrolase domain"/>
    <property type="match status" value="1"/>
</dbReference>
<comment type="caution">
    <text evidence="5">The sequence shown here is derived from an EMBL/GenBank/DDBJ whole genome shotgun (WGS) entry which is preliminary data.</text>
</comment>
<evidence type="ECO:0000256" key="2">
    <source>
        <dbReference type="ARBA" id="ARBA00022723"/>
    </source>
</evidence>
<dbReference type="NCBIfam" id="TIGR01230">
    <property type="entry name" value="agmatinase"/>
    <property type="match status" value="1"/>
</dbReference>
<protein>
    <submittedName>
        <fullName evidence="5">Agmatinase</fullName>
        <ecNumber evidence="5">3.5.3.11</ecNumber>
    </submittedName>
</protein>
<dbReference type="PANTHER" id="PTHR11358">
    <property type="entry name" value="ARGINASE/AGMATINASE"/>
    <property type="match status" value="1"/>
</dbReference>
<proteinExistence type="inferred from homology"/>
<reference evidence="5 6" key="1">
    <citation type="submission" date="2019-01" db="EMBL/GenBank/DDBJ databases">
        <title>Lujinxingia litoralis gen. nov., sp. nov. and Lujinxingia sediminis gen. nov., sp. nov., new members in the order Bradymonadales, isolated from coastal sediment.</title>
        <authorList>
            <person name="Li C.-M."/>
        </authorList>
    </citation>
    <scope>NUCLEOTIDE SEQUENCE [LARGE SCALE GENOMIC DNA]</scope>
    <source>
        <strain evidence="5 6">SEH01</strain>
    </source>
</reference>
<evidence type="ECO:0000256" key="3">
    <source>
        <dbReference type="ARBA" id="ARBA00022801"/>
    </source>
</evidence>
<keyword evidence="6" id="KW-1185">Reference proteome</keyword>
<keyword evidence="2" id="KW-0479">Metal-binding</keyword>
<dbReference type="EMBL" id="SADD01000003">
    <property type="protein sequence ID" value="RVU45841.1"/>
    <property type="molecule type" value="Genomic_DNA"/>
</dbReference>
<dbReference type="EC" id="3.5.3.11" evidence="5"/>
<sequence>MLNPPPLRSSLICALRLLPTRFSDTRSAALSPAFPHAPPIPDPFRHLTTRSLRRPEPAMTFVDKPYGQFLGSAHSFEAASNILFGIPMDFTCCFRAGTRLGPREIRYFADNLEDYSVEQRRSLAEDTFFDAGDLDLPFGNPAACLDVIEEAVDHILNAGKRPVAMGGEHLVSAGIVRAIARHFPDAVILHVDAHFDLRHTYADQELSHATALRLCWNALDMSPTDQPPRLVQIGVRSGPAEEAEFAHQHIPQILTESTSELISELEKLRDLWGARPVYCTFDIDAVDPAYAPGTGTPEPGGLSSHQALAIARFLPTFENLVGFDLVETSPPLDHAGITSALAAKMIREFMIATQV</sequence>
<evidence type="ECO:0000313" key="6">
    <source>
        <dbReference type="Proteomes" id="UP000282926"/>
    </source>
</evidence>
<keyword evidence="3 4" id="KW-0378">Hydrolase</keyword>
<dbReference type="PROSITE" id="PS01053">
    <property type="entry name" value="ARGINASE_1"/>
    <property type="match status" value="1"/>
</dbReference>